<dbReference type="Gene3D" id="1.10.540.10">
    <property type="entry name" value="Acyl-CoA dehydrogenase/oxidase, N-terminal domain"/>
    <property type="match status" value="1"/>
</dbReference>
<dbReference type="Pfam" id="PF00441">
    <property type="entry name" value="Acyl-CoA_dh_1"/>
    <property type="match status" value="1"/>
</dbReference>
<dbReference type="SUPFAM" id="SSF56645">
    <property type="entry name" value="Acyl-CoA dehydrogenase NM domain-like"/>
    <property type="match status" value="1"/>
</dbReference>
<dbReference type="Gene3D" id="1.20.140.10">
    <property type="entry name" value="Butyryl-CoA Dehydrogenase, subunit A, domain 3"/>
    <property type="match status" value="1"/>
</dbReference>
<keyword evidence="3" id="KW-0285">Flavoprotein</keyword>
<organism evidence="7 8">
    <name type="scientific">Pararobbsia alpina</name>
    <dbReference type="NCBI Taxonomy" id="621374"/>
    <lineage>
        <taxon>Bacteria</taxon>
        <taxon>Pseudomonadati</taxon>
        <taxon>Pseudomonadota</taxon>
        <taxon>Betaproteobacteria</taxon>
        <taxon>Burkholderiales</taxon>
        <taxon>Burkholderiaceae</taxon>
        <taxon>Pararobbsia</taxon>
    </lineage>
</organism>
<evidence type="ECO:0000313" key="8">
    <source>
        <dbReference type="Proteomes" id="UP000494115"/>
    </source>
</evidence>
<dbReference type="AlphaFoldDB" id="A0A6S7BJY8"/>
<evidence type="ECO:0000313" key="7">
    <source>
        <dbReference type="EMBL" id="CAB3803121.1"/>
    </source>
</evidence>
<dbReference type="InterPro" id="IPR009075">
    <property type="entry name" value="AcylCo_DH/oxidase_C"/>
</dbReference>
<dbReference type="RefSeq" id="WP_175107860.1">
    <property type="nucleotide sequence ID" value="NZ_CADIKM010000052.1"/>
</dbReference>
<dbReference type="GO" id="GO:0003995">
    <property type="term" value="F:acyl-CoA dehydrogenase activity"/>
    <property type="evidence" value="ECO:0007669"/>
    <property type="project" value="TreeGrafter"/>
</dbReference>
<dbReference type="Pfam" id="PF02771">
    <property type="entry name" value="Acyl-CoA_dh_N"/>
    <property type="match status" value="1"/>
</dbReference>
<sequence>MFTGYNSGLTNLGSRSWALTEDQLHLCDAVQRFARKRLTPMLTQFTTPEHWDETVRLAGELDLGTMILPVHRDGLGVDHSDLYLVVQQFATGPLERAAELTLSAPALMALREHDALDCLPVREIRDYFNGSASVSLAIPGNRAGTAWILQRHADAPLLLVRESADGRCLLVLVAPHELHRVVQRRIRIATLQALGLEQIALDSAALELCPPIPCGTEIVRTLLAETGFYLCALLVGTMQQSVAFAFEHAATRHSFRKPLATHQLVATRLADMLIAAQGSQLFLWAVAAHGASASDMLIRQLLRHVATEAMDVSRELVQICGGHGYVEGLPPAGHFQTIPHFALLLAQTETALGQCMSSSRPIPDRAHP</sequence>
<accession>A0A6S7BJY8</accession>
<comment type="similarity">
    <text evidence="2">Belongs to the acyl-CoA dehydrogenase family.</text>
</comment>
<dbReference type="InterPro" id="IPR009100">
    <property type="entry name" value="AcylCoA_DH/oxidase_NM_dom_sf"/>
</dbReference>
<evidence type="ECO:0000259" key="5">
    <source>
        <dbReference type="Pfam" id="PF00441"/>
    </source>
</evidence>
<gene>
    <name evidence="7" type="ORF">LMG28138_05292</name>
</gene>
<feature type="domain" description="Acyl-CoA dehydrogenase/oxidase C-terminal" evidence="5">
    <location>
        <begin position="215"/>
        <end position="335"/>
    </location>
</feature>
<evidence type="ECO:0000256" key="3">
    <source>
        <dbReference type="ARBA" id="ARBA00022630"/>
    </source>
</evidence>
<dbReference type="EMBL" id="CADIKM010000052">
    <property type="protein sequence ID" value="CAB3803121.1"/>
    <property type="molecule type" value="Genomic_DNA"/>
</dbReference>
<comment type="cofactor">
    <cofactor evidence="1">
        <name>FAD</name>
        <dbReference type="ChEBI" id="CHEBI:57692"/>
    </cofactor>
</comment>
<reference evidence="7 8" key="1">
    <citation type="submission" date="2020-04" db="EMBL/GenBank/DDBJ databases">
        <authorList>
            <person name="De Canck E."/>
        </authorList>
    </citation>
    <scope>NUCLEOTIDE SEQUENCE [LARGE SCALE GENOMIC DNA]</scope>
    <source>
        <strain evidence="7 8">LMG 28138</strain>
    </source>
</reference>
<dbReference type="InterPro" id="IPR037069">
    <property type="entry name" value="AcylCoA_DH/ox_N_sf"/>
</dbReference>
<dbReference type="GO" id="GO:0050660">
    <property type="term" value="F:flavin adenine dinucleotide binding"/>
    <property type="evidence" value="ECO:0007669"/>
    <property type="project" value="InterPro"/>
</dbReference>
<dbReference type="InterPro" id="IPR013786">
    <property type="entry name" value="AcylCoA_DH/ox_N"/>
</dbReference>
<evidence type="ECO:0000256" key="1">
    <source>
        <dbReference type="ARBA" id="ARBA00001974"/>
    </source>
</evidence>
<dbReference type="Proteomes" id="UP000494115">
    <property type="component" value="Unassembled WGS sequence"/>
</dbReference>
<feature type="domain" description="Acyl-CoA dehydrogenase/oxidase N-terminal" evidence="6">
    <location>
        <begin position="20"/>
        <end position="92"/>
    </location>
</feature>
<keyword evidence="8" id="KW-1185">Reference proteome</keyword>
<evidence type="ECO:0000256" key="2">
    <source>
        <dbReference type="ARBA" id="ARBA00009347"/>
    </source>
</evidence>
<proteinExistence type="inferred from homology"/>
<evidence type="ECO:0000259" key="6">
    <source>
        <dbReference type="Pfam" id="PF02771"/>
    </source>
</evidence>
<keyword evidence="4" id="KW-0274">FAD</keyword>
<name>A0A6S7BJY8_9BURK</name>
<dbReference type="SUPFAM" id="SSF47203">
    <property type="entry name" value="Acyl-CoA dehydrogenase C-terminal domain-like"/>
    <property type="match status" value="1"/>
</dbReference>
<protein>
    <submittedName>
        <fullName evidence="7">Uncharacterized protein</fullName>
    </submittedName>
</protein>
<dbReference type="PANTHER" id="PTHR43884:SF12">
    <property type="entry name" value="ISOVALERYL-COA DEHYDROGENASE, MITOCHONDRIAL-RELATED"/>
    <property type="match status" value="1"/>
</dbReference>
<evidence type="ECO:0000256" key="4">
    <source>
        <dbReference type="ARBA" id="ARBA00022827"/>
    </source>
</evidence>
<dbReference type="InterPro" id="IPR036250">
    <property type="entry name" value="AcylCo_DH-like_C"/>
</dbReference>
<dbReference type="PANTHER" id="PTHR43884">
    <property type="entry name" value="ACYL-COA DEHYDROGENASE"/>
    <property type="match status" value="1"/>
</dbReference>